<dbReference type="Pfam" id="PF13383">
    <property type="entry name" value="Methyltransf_22"/>
    <property type="match status" value="1"/>
</dbReference>
<organism evidence="2">
    <name type="scientific">Entomoneis paludosa</name>
    <dbReference type="NCBI Taxonomy" id="265537"/>
    <lineage>
        <taxon>Eukaryota</taxon>
        <taxon>Sar</taxon>
        <taxon>Stramenopiles</taxon>
        <taxon>Ochrophyta</taxon>
        <taxon>Bacillariophyta</taxon>
        <taxon>Bacillariophyceae</taxon>
        <taxon>Bacillariophycidae</taxon>
        <taxon>Entomoneidaceae</taxon>
        <taxon>Entomoneis</taxon>
    </lineage>
</organism>
<feature type="domain" description="Methyltransferase" evidence="1">
    <location>
        <begin position="3"/>
        <end position="99"/>
    </location>
</feature>
<accession>A0A7S3DRN8</accession>
<name>A0A7S3DRN8_9STRA</name>
<proteinExistence type="predicted"/>
<dbReference type="AlphaFoldDB" id="A0A7S3DRN8"/>
<dbReference type="EMBL" id="HBHT01023457">
    <property type="protein sequence ID" value="CAD9974143.1"/>
    <property type="molecule type" value="Transcribed_RNA"/>
</dbReference>
<evidence type="ECO:0000259" key="1">
    <source>
        <dbReference type="Pfam" id="PF13383"/>
    </source>
</evidence>
<protein>
    <recommendedName>
        <fullName evidence="1">Methyltransferase domain-containing protein</fullName>
    </recommendedName>
</protein>
<sequence length="133" mass="15198">MKSSYQTTPIPEKMKGLEFLTLPETMNRLGHEGRRIDIFKVDCEACEWSCYQDWFRVDIRNLLVETHVTGPQGQSAGATFWQELLDHGFVPYSKEANTLPAAPQGLLFEWGFIRLHTDFLNRTTSNNATVGMT</sequence>
<evidence type="ECO:0000313" key="2">
    <source>
        <dbReference type="EMBL" id="CAD9974143.1"/>
    </source>
</evidence>
<dbReference type="InterPro" id="IPR025714">
    <property type="entry name" value="Methyltranfer_dom"/>
</dbReference>
<gene>
    <name evidence="2" type="ORF">APAL1065_LOCUS15745</name>
</gene>
<reference evidence="2" key="1">
    <citation type="submission" date="2021-01" db="EMBL/GenBank/DDBJ databases">
        <authorList>
            <person name="Corre E."/>
            <person name="Pelletier E."/>
            <person name="Niang G."/>
            <person name="Scheremetjew M."/>
            <person name="Finn R."/>
            <person name="Kale V."/>
            <person name="Holt S."/>
            <person name="Cochrane G."/>
            <person name="Meng A."/>
            <person name="Brown T."/>
            <person name="Cohen L."/>
        </authorList>
    </citation>
    <scope>NUCLEOTIDE SEQUENCE</scope>
    <source>
        <strain evidence="2">CCMP125</strain>
    </source>
</reference>